<feature type="non-terminal residue" evidence="1">
    <location>
        <position position="73"/>
    </location>
</feature>
<comment type="caution">
    <text evidence="1">The sequence shown here is derived from an EMBL/GenBank/DDBJ whole genome shotgun (WGS) entry which is preliminary data.</text>
</comment>
<proteinExistence type="predicted"/>
<accession>X1E9A2</accession>
<dbReference type="AlphaFoldDB" id="X1E9A2"/>
<gene>
    <name evidence="1" type="ORF">S01H4_56431</name>
</gene>
<reference evidence="1" key="1">
    <citation type="journal article" date="2014" name="Front. Microbiol.">
        <title>High frequency of phylogenetically diverse reductive dehalogenase-homologous genes in deep subseafloor sedimentary metagenomes.</title>
        <authorList>
            <person name="Kawai M."/>
            <person name="Futagami T."/>
            <person name="Toyoda A."/>
            <person name="Takaki Y."/>
            <person name="Nishi S."/>
            <person name="Hori S."/>
            <person name="Arai W."/>
            <person name="Tsubouchi T."/>
            <person name="Morono Y."/>
            <person name="Uchiyama I."/>
            <person name="Ito T."/>
            <person name="Fujiyama A."/>
            <person name="Inagaki F."/>
            <person name="Takami H."/>
        </authorList>
    </citation>
    <scope>NUCLEOTIDE SEQUENCE</scope>
    <source>
        <strain evidence="1">Expedition CK06-06</strain>
    </source>
</reference>
<protein>
    <submittedName>
        <fullName evidence="1">Uncharacterized protein</fullName>
    </submittedName>
</protein>
<sequence>MTYWKNTAPGLYEGRAVTMTDGEPLQVFVRKIQKKVWIQVYDTETGEVETLEKWHDGIAQAQLECANEFNMVE</sequence>
<name>X1E9A2_9ZZZZ</name>
<organism evidence="1">
    <name type="scientific">marine sediment metagenome</name>
    <dbReference type="NCBI Taxonomy" id="412755"/>
    <lineage>
        <taxon>unclassified sequences</taxon>
        <taxon>metagenomes</taxon>
        <taxon>ecological metagenomes</taxon>
    </lineage>
</organism>
<dbReference type="EMBL" id="BART01032696">
    <property type="protein sequence ID" value="GAH13739.1"/>
    <property type="molecule type" value="Genomic_DNA"/>
</dbReference>
<evidence type="ECO:0000313" key="1">
    <source>
        <dbReference type="EMBL" id="GAH13739.1"/>
    </source>
</evidence>